<keyword evidence="6" id="KW-0862">Zinc</keyword>
<feature type="compositionally biased region" description="Low complexity" evidence="7">
    <location>
        <begin position="480"/>
        <end position="499"/>
    </location>
</feature>
<feature type="compositionally biased region" description="Low complexity" evidence="7">
    <location>
        <begin position="434"/>
        <end position="450"/>
    </location>
</feature>
<keyword evidence="3" id="KW-0677">Repeat</keyword>
<dbReference type="Gene3D" id="1.20.120.1750">
    <property type="match status" value="1"/>
</dbReference>
<dbReference type="PROSITE" id="PS51873">
    <property type="entry name" value="TRIAD"/>
    <property type="match status" value="1"/>
</dbReference>
<evidence type="ECO:0000256" key="5">
    <source>
        <dbReference type="ARBA" id="ARBA00022786"/>
    </source>
</evidence>
<sequence>MSPKERVVGYLEERKEVFRMLADKPPKPIHTKTESIMATTTSTVRYEEAPKIPKGPLECIVCSDELPTGKLIFFCQPSPSDRESYSNPSDVSHGYCADCLAEGIRVATMDRQPFRCCGKIYNFNKHPISSLSTVERRAYTEMVEELTTPEPLYCHHPRCSSFIPAGLIEGDVGTCPDCYTDTCKHCRLASHPQRLCTKDEDMAKFLAMAKKKGWKRCPVCGCMVERADGCRIIRCKCAWSFCYRCLATNRTIYDDKGHNWHRNCWDSSDYTPADDRPRTPPRVEKPKQDPSAPKKKKPKKDSPPPAQKEEPAERVPLYRYVPGEGIDGHHYKISTGEKLRRFWKSEKDSYRKMGKNIKRFVTDVFEGFGGNLAATATANATGDNNANDNNQPQPRVVPQQNTQPQRRRPSTAALAEFRERVRRINEEDNRLYYQQQQQQRQIRPSRSLSPHPRPSRLPFDNHEPGFPWGRSLVSPTRPEGNVSSSQQQNAAPQPGQTQQRPHSHIVDNRQPGNLWAQAMVSPTRPKVNDTNTNANVDNSPQQQQSTSTRLPRARPHTYHAGNQTTVSPTTATYTSATYPGNRTGSSTGSSTSANYTGNSSTGSSNNVSGSSASTISNDESVVAAAAAENLMY</sequence>
<feature type="domain" description="RING-type" evidence="8">
    <location>
        <begin position="55"/>
        <end position="264"/>
    </location>
</feature>
<dbReference type="GO" id="GO:0016567">
    <property type="term" value="P:protein ubiquitination"/>
    <property type="evidence" value="ECO:0007669"/>
    <property type="project" value="InterPro"/>
</dbReference>
<dbReference type="InterPro" id="IPR044066">
    <property type="entry name" value="TRIAD_supradom"/>
</dbReference>
<accession>A0AAE0PGY7</accession>
<proteinExistence type="predicted"/>
<feature type="compositionally biased region" description="Low complexity" evidence="7">
    <location>
        <begin position="528"/>
        <end position="538"/>
    </location>
</feature>
<evidence type="ECO:0000256" key="6">
    <source>
        <dbReference type="ARBA" id="ARBA00022833"/>
    </source>
</evidence>
<gene>
    <name evidence="9" type="ORF">B0T20DRAFT_169552</name>
</gene>
<dbReference type="CDD" id="cd22584">
    <property type="entry name" value="Rcat_RBR_unk"/>
    <property type="match status" value="1"/>
</dbReference>
<dbReference type="InterPro" id="IPR031127">
    <property type="entry name" value="E3_UB_ligase_RBR"/>
</dbReference>
<keyword evidence="10" id="KW-1185">Reference proteome</keyword>
<feature type="region of interest" description="Disordered" evidence="7">
    <location>
        <begin position="432"/>
        <end position="508"/>
    </location>
</feature>
<evidence type="ECO:0000256" key="3">
    <source>
        <dbReference type="ARBA" id="ARBA00022737"/>
    </source>
</evidence>
<dbReference type="GO" id="GO:0004842">
    <property type="term" value="F:ubiquitin-protein transferase activity"/>
    <property type="evidence" value="ECO:0007669"/>
    <property type="project" value="InterPro"/>
</dbReference>
<feature type="region of interest" description="Disordered" evidence="7">
    <location>
        <begin position="523"/>
        <end position="615"/>
    </location>
</feature>
<comment type="caution">
    <text evidence="9">The sequence shown here is derived from an EMBL/GenBank/DDBJ whole genome shotgun (WGS) entry which is preliminary data.</text>
</comment>
<evidence type="ECO:0000256" key="4">
    <source>
        <dbReference type="ARBA" id="ARBA00022771"/>
    </source>
</evidence>
<protein>
    <recommendedName>
        <fullName evidence="8">RING-type domain-containing protein</fullName>
    </recommendedName>
</protein>
<keyword evidence="1" id="KW-0808">Transferase</keyword>
<evidence type="ECO:0000313" key="9">
    <source>
        <dbReference type="EMBL" id="KAK3399811.1"/>
    </source>
</evidence>
<dbReference type="AlphaFoldDB" id="A0AAE0PGY7"/>
<dbReference type="PANTHER" id="PTHR11685">
    <property type="entry name" value="RBR FAMILY RING FINGER AND IBR DOMAIN-CONTAINING"/>
    <property type="match status" value="1"/>
</dbReference>
<dbReference type="SUPFAM" id="SSF57850">
    <property type="entry name" value="RING/U-box"/>
    <property type="match status" value="1"/>
</dbReference>
<evidence type="ECO:0000256" key="1">
    <source>
        <dbReference type="ARBA" id="ARBA00022679"/>
    </source>
</evidence>
<reference evidence="9" key="2">
    <citation type="submission" date="2023-07" db="EMBL/GenBank/DDBJ databases">
        <authorList>
            <consortium name="Lawrence Berkeley National Laboratory"/>
            <person name="Haridas S."/>
            <person name="Hensen N."/>
            <person name="Bonometti L."/>
            <person name="Westerberg I."/>
            <person name="Brannstrom I.O."/>
            <person name="Guillou S."/>
            <person name="Cros-Aarteil S."/>
            <person name="Calhoun S."/>
            <person name="Kuo A."/>
            <person name="Mondo S."/>
            <person name="Pangilinan J."/>
            <person name="Riley R."/>
            <person name="LaButti K."/>
            <person name="Andreopoulos B."/>
            <person name="Lipzen A."/>
            <person name="Chen C."/>
            <person name="Yanf M."/>
            <person name="Daum C."/>
            <person name="Ng V."/>
            <person name="Clum A."/>
            <person name="Steindorff A."/>
            <person name="Ohm R."/>
            <person name="Martin F."/>
            <person name="Silar P."/>
            <person name="Natvig D."/>
            <person name="Lalanne C."/>
            <person name="Gautier V."/>
            <person name="Ament-velasquez S.L."/>
            <person name="Kruys A."/>
            <person name="Hutchinson M.I."/>
            <person name="Powell A.J."/>
            <person name="Barry K."/>
            <person name="Miller A.N."/>
            <person name="Grigoriev I.V."/>
            <person name="Debuchy R."/>
            <person name="Gladieux P."/>
            <person name="Thoren M.H."/>
            <person name="Johannesson H."/>
        </authorList>
    </citation>
    <scope>NUCLEOTIDE SEQUENCE</scope>
    <source>
        <strain evidence="9">FGSC 1904</strain>
    </source>
</reference>
<feature type="compositionally biased region" description="Polar residues" evidence="7">
    <location>
        <begin position="539"/>
        <end position="549"/>
    </location>
</feature>
<feature type="compositionally biased region" description="Low complexity" evidence="7">
    <location>
        <begin position="564"/>
        <end position="615"/>
    </location>
</feature>
<reference evidence="9" key="1">
    <citation type="journal article" date="2023" name="Mol. Phylogenet. Evol.">
        <title>Genome-scale phylogeny and comparative genomics of the fungal order Sordariales.</title>
        <authorList>
            <person name="Hensen N."/>
            <person name="Bonometti L."/>
            <person name="Westerberg I."/>
            <person name="Brannstrom I.O."/>
            <person name="Guillou S."/>
            <person name="Cros-Aarteil S."/>
            <person name="Calhoun S."/>
            <person name="Haridas S."/>
            <person name="Kuo A."/>
            <person name="Mondo S."/>
            <person name="Pangilinan J."/>
            <person name="Riley R."/>
            <person name="LaButti K."/>
            <person name="Andreopoulos B."/>
            <person name="Lipzen A."/>
            <person name="Chen C."/>
            <person name="Yan M."/>
            <person name="Daum C."/>
            <person name="Ng V."/>
            <person name="Clum A."/>
            <person name="Steindorff A."/>
            <person name="Ohm R.A."/>
            <person name="Martin F."/>
            <person name="Silar P."/>
            <person name="Natvig D.O."/>
            <person name="Lalanne C."/>
            <person name="Gautier V."/>
            <person name="Ament-Velasquez S.L."/>
            <person name="Kruys A."/>
            <person name="Hutchinson M.I."/>
            <person name="Powell A.J."/>
            <person name="Barry K."/>
            <person name="Miller A.N."/>
            <person name="Grigoriev I.V."/>
            <person name="Debuchy R."/>
            <person name="Gladieux P."/>
            <person name="Hiltunen Thoren M."/>
            <person name="Johannesson H."/>
        </authorList>
    </citation>
    <scope>NUCLEOTIDE SEQUENCE</scope>
    <source>
        <strain evidence="9">FGSC 1904</strain>
    </source>
</reference>
<dbReference type="GO" id="GO:0008270">
    <property type="term" value="F:zinc ion binding"/>
    <property type="evidence" value="ECO:0007669"/>
    <property type="project" value="UniProtKB-KW"/>
</dbReference>
<dbReference type="EMBL" id="JAUTDP010000004">
    <property type="protein sequence ID" value="KAK3399811.1"/>
    <property type="molecule type" value="Genomic_DNA"/>
</dbReference>
<feature type="region of interest" description="Disordered" evidence="7">
    <location>
        <begin position="378"/>
        <end position="413"/>
    </location>
</feature>
<keyword evidence="2" id="KW-0479">Metal-binding</keyword>
<evidence type="ECO:0000256" key="7">
    <source>
        <dbReference type="SAM" id="MobiDB-lite"/>
    </source>
</evidence>
<keyword evidence="4" id="KW-0863">Zinc-finger</keyword>
<keyword evidence="5" id="KW-0833">Ubl conjugation pathway</keyword>
<dbReference type="CDD" id="cd20335">
    <property type="entry name" value="BRcat_RBR"/>
    <property type="match status" value="1"/>
</dbReference>
<name>A0AAE0PGY7_SORBR</name>
<feature type="compositionally biased region" description="Basic and acidic residues" evidence="7">
    <location>
        <begin position="273"/>
        <end position="288"/>
    </location>
</feature>
<feature type="region of interest" description="Disordered" evidence="7">
    <location>
        <begin position="271"/>
        <end position="320"/>
    </location>
</feature>
<organism evidence="9 10">
    <name type="scientific">Sordaria brevicollis</name>
    <dbReference type="NCBI Taxonomy" id="83679"/>
    <lineage>
        <taxon>Eukaryota</taxon>
        <taxon>Fungi</taxon>
        <taxon>Dikarya</taxon>
        <taxon>Ascomycota</taxon>
        <taxon>Pezizomycotina</taxon>
        <taxon>Sordariomycetes</taxon>
        <taxon>Sordariomycetidae</taxon>
        <taxon>Sordariales</taxon>
        <taxon>Sordariaceae</taxon>
        <taxon>Sordaria</taxon>
    </lineage>
</organism>
<dbReference type="Proteomes" id="UP001281003">
    <property type="component" value="Unassembled WGS sequence"/>
</dbReference>
<evidence type="ECO:0000259" key="8">
    <source>
        <dbReference type="PROSITE" id="PS51873"/>
    </source>
</evidence>
<evidence type="ECO:0000313" key="10">
    <source>
        <dbReference type="Proteomes" id="UP001281003"/>
    </source>
</evidence>
<evidence type="ECO:0000256" key="2">
    <source>
        <dbReference type="ARBA" id="ARBA00022723"/>
    </source>
</evidence>
<feature type="compositionally biased region" description="Low complexity" evidence="7">
    <location>
        <begin position="378"/>
        <end position="404"/>
    </location>
</feature>